<feature type="binding site" evidence="4">
    <location>
        <begin position="5"/>
        <end position="9"/>
    </location>
    <ligand>
        <name>ATP</name>
        <dbReference type="ChEBI" id="CHEBI:30616"/>
    </ligand>
</feature>
<comment type="cofactor">
    <cofactor evidence="5">
        <name>Mg(2+)</name>
        <dbReference type="ChEBI" id="CHEBI:18420"/>
    </cofactor>
</comment>
<dbReference type="EC" id="6.3.3.2" evidence="5"/>
<evidence type="ECO:0000256" key="1">
    <source>
        <dbReference type="ARBA" id="ARBA00010638"/>
    </source>
</evidence>
<evidence type="ECO:0000256" key="5">
    <source>
        <dbReference type="RuleBase" id="RU361279"/>
    </source>
</evidence>
<comment type="similarity">
    <text evidence="1 5">Belongs to the 5-formyltetrahydrofolate cyclo-ligase family.</text>
</comment>
<keyword evidence="2 4" id="KW-0547">Nucleotide-binding</keyword>
<comment type="catalytic activity">
    <reaction evidence="5">
        <text>(6S)-5-formyl-5,6,7,8-tetrahydrofolate + ATP = (6R)-5,10-methenyltetrahydrofolate + ADP + phosphate</text>
        <dbReference type="Rhea" id="RHEA:10488"/>
        <dbReference type="ChEBI" id="CHEBI:30616"/>
        <dbReference type="ChEBI" id="CHEBI:43474"/>
        <dbReference type="ChEBI" id="CHEBI:57455"/>
        <dbReference type="ChEBI" id="CHEBI:57457"/>
        <dbReference type="ChEBI" id="CHEBI:456216"/>
        <dbReference type="EC" id="6.3.3.2"/>
    </reaction>
</comment>
<dbReference type="InterPro" id="IPR002698">
    <property type="entry name" value="FTHF_cligase"/>
</dbReference>
<reference evidence="7" key="1">
    <citation type="journal article" date="2022" name="ISME J.">
        <title>Genetic and phylogenetic analysis of dissimilatory iodate-reducing bacteria identifies potential niches across the world's oceans.</title>
        <authorList>
            <person name="Reyes-Umana V."/>
            <person name="Henning Z."/>
            <person name="Lee K."/>
            <person name="Barnum T.P."/>
            <person name="Coates J.D."/>
        </authorList>
    </citation>
    <scope>NUCLEOTIDE SEQUENCE [LARGE SCALE GENOMIC DNA]</scope>
    <source>
        <strain evidence="7">IR12</strain>
    </source>
</reference>
<dbReference type="GO" id="GO:0030272">
    <property type="term" value="F:5-formyltetrahydrofolate cyclo-ligase activity"/>
    <property type="evidence" value="ECO:0007669"/>
    <property type="project" value="UniProtKB-EC"/>
</dbReference>
<organism evidence="6 7">
    <name type="scientific">Denitromonas iodatirespirans</name>
    <dbReference type="NCBI Taxonomy" id="2795389"/>
    <lineage>
        <taxon>Bacteria</taxon>
        <taxon>Pseudomonadati</taxon>
        <taxon>Pseudomonadota</taxon>
        <taxon>Betaproteobacteria</taxon>
        <taxon>Rhodocyclales</taxon>
        <taxon>Zoogloeaceae</taxon>
        <taxon>Denitromonas</taxon>
    </lineage>
</organism>
<dbReference type="NCBIfam" id="TIGR02727">
    <property type="entry name" value="MTHFS_bact"/>
    <property type="match status" value="1"/>
</dbReference>
<feature type="binding site" evidence="4">
    <location>
        <position position="56"/>
    </location>
    <ligand>
        <name>substrate</name>
    </ligand>
</feature>
<dbReference type="SUPFAM" id="SSF100950">
    <property type="entry name" value="NagB/RpiA/CoA transferase-like"/>
    <property type="match status" value="1"/>
</dbReference>
<protein>
    <recommendedName>
        <fullName evidence="5">5-formyltetrahydrofolate cyclo-ligase</fullName>
        <ecNumber evidence="5">6.3.3.2</ecNumber>
    </recommendedName>
</protein>
<dbReference type="Pfam" id="PF01812">
    <property type="entry name" value="5-FTHF_cyc-lig"/>
    <property type="match status" value="1"/>
</dbReference>
<sequence>MEIQRKQLRDAAIRTREQLAATDRAPLETAVQTHVAALLDRLDIHRLAFCWPYRSEPDLRPVVVDWLDAAPGRQAALPVMVAPARPLKFREWTPASAMVPDMHGIFIPADGAELTPELLLIPLNAFDAAGYRLGYGGGYFDRTLAALSPAPRTVGVGFELGRVDTTHPQLHDHPMHWIVTEAGIHPVGGGA</sequence>
<keyword evidence="3 4" id="KW-0067">ATP-binding</keyword>
<dbReference type="EMBL" id="JAEKFT010000025">
    <property type="protein sequence ID" value="MBT0963133.1"/>
    <property type="molecule type" value="Genomic_DNA"/>
</dbReference>
<gene>
    <name evidence="6" type="ORF">I8J34_18280</name>
</gene>
<keyword evidence="5" id="KW-0479">Metal-binding</keyword>
<dbReference type="GO" id="GO:0009396">
    <property type="term" value="P:folic acid-containing compound biosynthetic process"/>
    <property type="evidence" value="ECO:0007669"/>
    <property type="project" value="TreeGrafter"/>
</dbReference>
<accession>A0A944DEV5</accession>
<name>A0A944DEV5_DENI1</name>
<dbReference type="GO" id="GO:0035999">
    <property type="term" value="P:tetrahydrofolate interconversion"/>
    <property type="evidence" value="ECO:0007669"/>
    <property type="project" value="TreeGrafter"/>
</dbReference>
<keyword evidence="5" id="KW-0460">Magnesium</keyword>
<dbReference type="PIRSF" id="PIRSF006806">
    <property type="entry name" value="FTHF_cligase"/>
    <property type="match status" value="1"/>
</dbReference>
<evidence type="ECO:0000313" key="7">
    <source>
        <dbReference type="Proteomes" id="UP000694660"/>
    </source>
</evidence>
<dbReference type="GO" id="GO:0046872">
    <property type="term" value="F:metal ion binding"/>
    <property type="evidence" value="ECO:0007669"/>
    <property type="project" value="UniProtKB-KW"/>
</dbReference>
<comment type="caution">
    <text evidence="6">The sequence shown here is derived from an EMBL/GenBank/DDBJ whole genome shotgun (WGS) entry which is preliminary data.</text>
</comment>
<proteinExistence type="inferred from homology"/>
<evidence type="ECO:0000256" key="3">
    <source>
        <dbReference type="ARBA" id="ARBA00022840"/>
    </source>
</evidence>
<dbReference type="Gene3D" id="3.40.50.10420">
    <property type="entry name" value="NagB/RpiA/CoA transferase-like"/>
    <property type="match status" value="1"/>
</dbReference>
<dbReference type="RefSeq" id="WP_214363072.1">
    <property type="nucleotide sequence ID" value="NZ_JAEKFT010000025.1"/>
</dbReference>
<dbReference type="PANTHER" id="PTHR23407">
    <property type="entry name" value="ATPASE INHIBITOR/5-FORMYLTETRAHYDROFOLATE CYCLO-LIGASE"/>
    <property type="match status" value="1"/>
</dbReference>
<dbReference type="InterPro" id="IPR037171">
    <property type="entry name" value="NagB/RpiA_transferase-like"/>
</dbReference>
<dbReference type="InterPro" id="IPR024185">
    <property type="entry name" value="FTHF_cligase-like_sf"/>
</dbReference>
<keyword evidence="6" id="KW-0436">Ligase</keyword>
<dbReference type="Proteomes" id="UP000694660">
    <property type="component" value="Unassembled WGS sequence"/>
</dbReference>
<evidence type="ECO:0000256" key="2">
    <source>
        <dbReference type="ARBA" id="ARBA00022741"/>
    </source>
</evidence>
<evidence type="ECO:0000313" key="6">
    <source>
        <dbReference type="EMBL" id="MBT0963133.1"/>
    </source>
</evidence>
<keyword evidence="7" id="KW-1185">Reference proteome</keyword>
<dbReference type="PANTHER" id="PTHR23407:SF1">
    <property type="entry name" value="5-FORMYLTETRAHYDROFOLATE CYCLO-LIGASE"/>
    <property type="match status" value="1"/>
</dbReference>
<dbReference type="AlphaFoldDB" id="A0A944DEV5"/>
<dbReference type="GO" id="GO:0005524">
    <property type="term" value="F:ATP binding"/>
    <property type="evidence" value="ECO:0007669"/>
    <property type="project" value="UniProtKB-KW"/>
</dbReference>
<evidence type="ECO:0000256" key="4">
    <source>
        <dbReference type="PIRSR" id="PIRSR006806-1"/>
    </source>
</evidence>